<dbReference type="Proteomes" id="UP001596312">
    <property type="component" value="Unassembled WGS sequence"/>
</dbReference>
<proteinExistence type="predicted"/>
<protein>
    <recommendedName>
        <fullName evidence="3">Halobacterial output domain-containing protein</fullName>
    </recommendedName>
</protein>
<reference evidence="1 2" key="1">
    <citation type="journal article" date="2019" name="Int. J. Syst. Evol. Microbiol.">
        <title>The Global Catalogue of Microorganisms (GCM) 10K type strain sequencing project: providing services to taxonomists for standard genome sequencing and annotation.</title>
        <authorList>
            <consortium name="The Broad Institute Genomics Platform"/>
            <consortium name="The Broad Institute Genome Sequencing Center for Infectious Disease"/>
            <person name="Wu L."/>
            <person name="Ma J."/>
        </authorList>
    </citation>
    <scope>NUCLEOTIDE SEQUENCE [LARGE SCALE GENOMIC DNA]</scope>
    <source>
        <strain evidence="1 2">CGMCC 1.3240</strain>
    </source>
</reference>
<dbReference type="AlphaFoldDB" id="A0ABD5V6P6"/>
<evidence type="ECO:0008006" key="3">
    <source>
        <dbReference type="Google" id="ProtNLM"/>
    </source>
</evidence>
<organism evidence="1 2">
    <name type="scientific">Halalkalicoccus tibetensis</name>
    <dbReference type="NCBI Taxonomy" id="175632"/>
    <lineage>
        <taxon>Archaea</taxon>
        <taxon>Methanobacteriati</taxon>
        <taxon>Methanobacteriota</taxon>
        <taxon>Stenosarchaea group</taxon>
        <taxon>Halobacteria</taxon>
        <taxon>Halobacteriales</taxon>
        <taxon>Halococcaceae</taxon>
        <taxon>Halalkalicoccus</taxon>
    </lineage>
</organism>
<accession>A0ABD5V6P6</accession>
<evidence type="ECO:0000313" key="1">
    <source>
        <dbReference type="EMBL" id="MFC6904875.1"/>
    </source>
</evidence>
<evidence type="ECO:0000313" key="2">
    <source>
        <dbReference type="Proteomes" id="UP001596312"/>
    </source>
</evidence>
<gene>
    <name evidence="1" type="ORF">ACFQGH_06635</name>
</gene>
<sequence>MDPDADFERLAERIRTHSTEASGSNTGRVTIHDLEDVSYESLRELLDALDEENVDPGACVFYLSSDNAERALEGLDADDVDALADRLGREVRVEGSMPDDTVLFLDPDAIEDGEVVDPGAVACGTVGDG</sequence>
<dbReference type="EMBL" id="JBHSXQ010000002">
    <property type="protein sequence ID" value="MFC6904875.1"/>
    <property type="molecule type" value="Genomic_DNA"/>
</dbReference>
<dbReference type="RefSeq" id="WP_340603390.1">
    <property type="nucleotide sequence ID" value="NZ_JBBMXV010000002.1"/>
</dbReference>
<name>A0ABD5V6P6_9EURY</name>
<keyword evidence="2" id="KW-1185">Reference proteome</keyword>
<comment type="caution">
    <text evidence="1">The sequence shown here is derived from an EMBL/GenBank/DDBJ whole genome shotgun (WGS) entry which is preliminary data.</text>
</comment>